<feature type="region of interest" description="Disordered" evidence="1">
    <location>
        <begin position="566"/>
        <end position="592"/>
    </location>
</feature>
<keyword evidence="3" id="KW-1185">Reference proteome</keyword>
<feature type="compositionally biased region" description="Low complexity" evidence="1">
    <location>
        <begin position="165"/>
        <end position="174"/>
    </location>
</feature>
<feature type="compositionally biased region" description="Basic and acidic residues" evidence="1">
    <location>
        <begin position="1012"/>
        <end position="1025"/>
    </location>
</feature>
<dbReference type="Proteomes" id="UP000037923">
    <property type="component" value="Unassembled WGS sequence"/>
</dbReference>
<comment type="caution">
    <text evidence="2">The sequence shown here is derived from an EMBL/GenBank/DDBJ whole genome shotgun (WGS) entry which is preliminary data.</text>
</comment>
<feature type="region of interest" description="Disordered" evidence="1">
    <location>
        <begin position="829"/>
        <end position="895"/>
    </location>
</feature>
<feature type="compositionally biased region" description="Low complexity" evidence="1">
    <location>
        <begin position="66"/>
        <end position="89"/>
    </location>
</feature>
<feature type="region of interest" description="Disordered" evidence="1">
    <location>
        <begin position="1226"/>
        <end position="1245"/>
    </location>
</feature>
<feature type="region of interest" description="Disordered" evidence="1">
    <location>
        <begin position="772"/>
        <end position="814"/>
    </location>
</feature>
<feature type="compositionally biased region" description="Low complexity" evidence="1">
    <location>
        <begin position="1299"/>
        <end position="1310"/>
    </location>
</feature>
<organism evidence="2 3">
    <name type="scientific">Leptomonas pyrrhocoris</name>
    <name type="common">Firebug parasite</name>
    <dbReference type="NCBI Taxonomy" id="157538"/>
    <lineage>
        <taxon>Eukaryota</taxon>
        <taxon>Discoba</taxon>
        <taxon>Euglenozoa</taxon>
        <taxon>Kinetoplastea</taxon>
        <taxon>Metakinetoplastina</taxon>
        <taxon>Trypanosomatida</taxon>
        <taxon>Trypanosomatidae</taxon>
        <taxon>Leishmaniinae</taxon>
        <taxon>Leptomonas</taxon>
    </lineage>
</organism>
<feature type="region of interest" description="Disordered" evidence="1">
    <location>
        <begin position="998"/>
        <end position="1060"/>
    </location>
</feature>
<feature type="compositionally biased region" description="Polar residues" evidence="1">
    <location>
        <begin position="1040"/>
        <end position="1056"/>
    </location>
</feature>
<reference evidence="2 3" key="1">
    <citation type="submission" date="2015-07" db="EMBL/GenBank/DDBJ databases">
        <title>High-quality genome of monoxenous trypanosomatid Leptomonas pyrrhocoris.</title>
        <authorList>
            <person name="Flegontov P."/>
            <person name="Butenko A."/>
            <person name="Firsov S."/>
            <person name="Vlcek C."/>
            <person name="Logacheva M.D."/>
            <person name="Field M."/>
            <person name="Filatov D."/>
            <person name="Flegontova O."/>
            <person name="Gerasimov E."/>
            <person name="Jackson A.P."/>
            <person name="Kelly S."/>
            <person name="Opperdoes F."/>
            <person name="O'Reilly A."/>
            <person name="Votypka J."/>
            <person name="Yurchenko V."/>
            <person name="Lukes J."/>
        </authorList>
    </citation>
    <scope>NUCLEOTIDE SEQUENCE [LARGE SCALE GENOMIC DNA]</scope>
    <source>
        <strain evidence="2">H10</strain>
    </source>
</reference>
<dbReference type="GeneID" id="26907210"/>
<accession>A0A0M9FWS2</accession>
<evidence type="ECO:0000256" key="1">
    <source>
        <dbReference type="SAM" id="MobiDB-lite"/>
    </source>
</evidence>
<evidence type="ECO:0000313" key="3">
    <source>
        <dbReference type="Proteomes" id="UP000037923"/>
    </source>
</evidence>
<protein>
    <submittedName>
        <fullName evidence="2">Uncharacterized protein</fullName>
    </submittedName>
</protein>
<feature type="compositionally biased region" description="Gly residues" evidence="1">
    <location>
        <begin position="1202"/>
        <end position="1211"/>
    </location>
</feature>
<feature type="compositionally biased region" description="Basic and acidic residues" evidence="1">
    <location>
        <begin position="362"/>
        <end position="379"/>
    </location>
</feature>
<feature type="region of interest" description="Disordered" evidence="1">
    <location>
        <begin position="1079"/>
        <end position="1104"/>
    </location>
</feature>
<sequence length="1534" mass="164715">MSYPVEAARPRAAEGDFARRASLDEAADTVADNGSQHSSRRQQRQSTPKLREHSASLTRRQKLLEEQQQQQMHSTTNSRHSSSDPSRSPGEGRQRFQSVDSPDAVGAVRSALPLIPAEEGDSDEVVATVPRSSPRQRLSRRSSPATDSLLAEQRAASADVSPKTAMAKARLAAAGVDALPSPLRAHHHRRTPQGTPGKPPLVRTPPTTAKPTADAHLLSFPSTVSEGEDGDEEEEEPAATNEYPVESPPMNVRGPTAAHKSDNEEDDGDTEAWQEVSTELFKPLIAHEHRSIDGGVPALHEEESEKPIAVDMRHRASRHLANDADTEKGNFHTKPEIAHRASVKPTFDAPDVAPVAATAASAEHDSAPRNVHEGADETPVRVAVRHRRSLHLVNTHANSSSSRNNNAHGLSLHPRREVATQASLSPAAIEVRAAGEREMSAERNQRRSIHGGGSGGELYEEEEQPHVADVRRRSTRVLEEDSDAAARRRRSRLGSLHAQLEQPAVDPCPVSAAQLLPHAMPLRTEESSRRLSRHATSQQAPLFTAKEAQLATMDSVNPRVLEAEDGHTAHTRSSPPAAHTQQQQQQRRSVNAVHEELQRPMPAAKRTVASAPQRTQVDAHHRRASRHAAADGQPWFAAGEEKPAELRTAGPQTMAAAPARFGSADAAHRSHSVHTTVVEHVQQHDAVLQAQPMHVMATSEAQRRASQHATASAVPLFTDADAAPATLKTIIPQKLATKPASAPPRCSFHGRPFCGDELEAHPTQVEKCPARTMSAAAREGLSSTEEVAPTADKRSRSCSRHGALEEGESPPVAPLKATALSQPLRVTDFDANDDELGSDAEGAGGRRPPPRRASLHASERSSVYSPVAPLVHRLPSAALPSPRESMDEDGENRDTPQLRVCISDQSSLSDDSSAAATVPGISERTATSPLGCKYELQERYKRALGDDLPTELPRCGAVDDDVSPVAAPNGAGSNAARQRSLLSHGSVEVARRIRGFYAGETDDEDQDDAADVEDHHRRESRHGASEAEDENAETSAEVCGSQQHRSSISGDASSRTGRLRRATRVTAVDVLPIRASEFSPKEADASADENDARGGDVQGKEADDGDEVYEMISCYDVSCQTSAYLLHDYLDSLTRADAVAKSNVAAATPDNPHYMSTDRWMCALGLCPRCHPSRLAHQANTHRSGSGERRGETSDAAAAAGGRTGSDGSGNAGRIVWPLVTRPSLGYSAPPRLTRSVPPCQRLPPPLVMTTPPRVPASFAATTPTPPPAATRPHPHAPLPYLKPATTTRSSGTIGKAGSRSQPQRPSTSSARFPTTRSAAVTAALLDCSGSSSGRRSHGSTGRRGRDQPGTYTPRVTAYRGGYCFTQEWESRQRQRQRDLRCLQAEQSARQGGGSAAYSPRLLTCHDVQSGQPMSEFAYRYCDLESERMMVHSSAPSCGAARRDVPLENYNDTLQGAPLISRRAGSPVGGSEASVERTPAALAEADAAEAAQAKRIRASAKERRRAADSAVVAAHRCGEGDSSRYAQHQAAQHY</sequence>
<feature type="compositionally biased region" description="Basic and acidic residues" evidence="1">
    <location>
        <begin position="434"/>
        <end position="445"/>
    </location>
</feature>
<feature type="region of interest" description="Disordered" evidence="1">
    <location>
        <begin position="434"/>
        <end position="491"/>
    </location>
</feature>
<dbReference type="EMBL" id="LGTL01000016">
    <property type="protein sequence ID" value="KPA77547.1"/>
    <property type="molecule type" value="Genomic_DNA"/>
</dbReference>
<dbReference type="VEuPathDB" id="TriTrypDB:LpyrH10_16_1060"/>
<feature type="region of interest" description="Disordered" evidence="1">
    <location>
        <begin position="1252"/>
        <end position="1354"/>
    </location>
</feature>
<feature type="compositionally biased region" description="Acidic residues" evidence="1">
    <location>
        <begin position="1000"/>
        <end position="1011"/>
    </location>
</feature>
<feature type="region of interest" description="Disordered" evidence="1">
    <location>
        <begin position="1"/>
        <end position="273"/>
    </location>
</feature>
<feature type="compositionally biased region" description="Basic and acidic residues" evidence="1">
    <location>
        <begin position="1079"/>
        <end position="1102"/>
    </location>
</feature>
<proteinExistence type="predicted"/>
<feature type="compositionally biased region" description="Acidic residues" evidence="1">
    <location>
        <begin position="263"/>
        <end position="272"/>
    </location>
</feature>
<dbReference type="RefSeq" id="XP_015655986.1">
    <property type="nucleotide sequence ID" value="XM_015805373.1"/>
</dbReference>
<feature type="compositionally biased region" description="Acidic residues" evidence="1">
    <location>
        <begin position="226"/>
        <end position="237"/>
    </location>
</feature>
<feature type="compositionally biased region" description="Low complexity" evidence="1">
    <location>
        <begin position="130"/>
        <end position="144"/>
    </location>
</feature>
<feature type="region of interest" description="Disordered" evidence="1">
    <location>
        <begin position="1178"/>
        <end position="1214"/>
    </location>
</feature>
<feature type="compositionally biased region" description="Low complexity" evidence="1">
    <location>
        <begin position="204"/>
        <end position="215"/>
    </location>
</feature>
<feature type="compositionally biased region" description="Basic and acidic residues" evidence="1">
    <location>
        <begin position="464"/>
        <end position="479"/>
    </location>
</feature>
<dbReference type="OrthoDB" id="263579at2759"/>
<gene>
    <name evidence="2" type="ORF">ABB37_06924</name>
</gene>
<feature type="compositionally biased region" description="Basic and acidic residues" evidence="1">
    <location>
        <begin position="8"/>
        <end position="23"/>
    </location>
</feature>
<name>A0A0M9FWS2_LEPPY</name>
<evidence type="ECO:0000313" key="2">
    <source>
        <dbReference type="EMBL" id="KPA77547.1"/>
    </source>
</evidence>
<feature type="region of interest" description="Disordered" evidence="1">
    <location>
        <begin position="356"/>
        <end position="379"/>
    </location>
</feature>